<evidence type="ECO:0000313" key="3">
    <source>
        <dbReference type="EMBL" id="GGP21524.1"/>
    </source>
</evidence>
<dbReference type="EMBL" id="BMNL01000003">
    <property type="protein sequence ID" value="GGP21524.1"/>
    <property type="molecule type" value="Genomic_DNA"/>
</dbReference>
<dbReference type="FunFam" id="3.40.50.720:FF:000084">
    <property type="entry name" value="Short-chain dehydrogenase reductase"/>
    <property type="match status" value="1"/>
</dbReference>
<reference evidence="3" key="2">
    <citation type="submission" date="2020-09" db="EMBL/GenBank/DDBJ databases">
        <authorList>
            <person name="Sun Q."/>
            <person name="Ohkuma M."/>
        </authorList>
    </citation>
    <scope>NUCLEOTIDE SEQUENCE</scope>
    <source>
        <strain evidence="3">JCM 10088</strain>
    </source>
</reference>
<dbReference type="SUPFAM" id="SSF51735">
    <property type="entry name" value="NAD(P)-binding Rossmann-fold domains"/>
    <property type="match status" value="1"/>
</dbReference>
<dbReference type="PRINTS" id="PR00080">
    <property type="entry name" value="SDRFAMILY"/>
</dbReference>
<dbReference type="GO" id="GO:0048038">
    <property type="term" value="F:quinone binding"/>
    <property type="evidence" value="ECO:0007669"/>
    <property type="project" value="TreeGrafter"/>
</dbReference>
<keyword evidence="4" id="KW-1185">Reference proteome</keyword>
<accession>A0A830GX02</accession>
<sequence>MFMAFEDLRNKVVLVTGASRGLGRAIALEFSKYGAKVAANYYSSPDKAMELKSMGNIEIFKADVSRRDEVRKMVAQVEETLGKIDILVNNAGIWYLRRFEEFNEEEFNKMWRINFMGMMYTTLEVLPHMKEKRRGSIINIASNAGIGTAAQGTTFYAITKAAAIILTKRLAFELGPIGIRVNAIAPGWIETDLTIGGKTPDEVSRLEDIFKSKTMLGLVGRPDDVAKLAVYLGSDDSRYMTGQVIVIDGGRMDNLTHGI</sequence>
<dbReference type="PANTHER" id="PTHR42760">
    <property type="entry name" value="SHORT-CHAIN DEHYDROGENASES/REDUCTASES FAMILY MEMBER"/>
    <property type="match status" value="1"/>
</dbReference>
<dbReference type="AlphaFoldDB" id="A0A830GX02"/>
<dbReference type="Proteomes" id="UP000610960">
    <property type="component" value="Unassembled WGS sequence"/>
</dbReference>
<comment type="similarity">
    <text evidence="1">Belongs to the short-chain dehydrogenases/reductases (SDR) family.</text>
</comment>
<dbReference type="NCBIfam" id="NF005559">
    <property type="entry name" value="PRK07231.1"/>
    <property type="match status" value="1"/>
</dbReference>
<proteinExistence type="inferred from homology"/>
<gene>
    <name evidence="3" type="primary">fabG</name>
    <name evidence="3" type="ORF">GCM10007981_13690</name>
</gene>
<keyword evidence="2" id="KW-0560">Oxidoreductase</keyword>
<dbReference type="InterPro" id="IPR036291">
    <property type="entry name" value="NAD(P)-bd_dom_sf"/>
</dbReference>
<dbReference type="PRINTS" id="PR00081">
    <property type="entry name" value="GDHRDH"/>
</dbReference>
<evidence type="ECO:0000313" key="4">
    <source>
        <dbReference type="Proteomes" id="UP000610960"/>
    </source>
</evidence>
<dbReference type="GO" id="GO:0016616">
    <property type="term" value="F:oxidoreductase activity, acting on the CH-OH group of donors, NAD or NADP as acceptor"/>
    <property type="evidence" value="ECO:0007669"/>
    <property type="project" value="TreeGrafter"/>
</dbReference>
<dbReference type="PANTHER" id="PTHR42760:SF133">
    <property type="entry name" value="3-OXOACYL-[ACYL-CARRIER-PROTEIN] REDUCTASE"/>
    <property type="match status" value="1"/>
</dbReference>
<evidence type="ECO:0000256" key="2">
    <source>
        <dbReference type="ARBA" id="ARBA00023002"/>
    </source>
</evidence>
<dbReference type="Pfam" id="PF13561">
    <property type="entry name" value="adh_short_C2"/>
    <property type="match status" value="1"/>
</dbReference>
<evidence type="ECO:0000256" key="1">
    <source>
        <dbReference type="ARBA" id="ARBA00006484"/>
    </source>
</evidence>
<organism evidence="3 4">
    <name type="scientific">Thermocladium modestius</name>
    <dbReference type="NCBI Taxonomy" id="62609"/>
    <lineage>
        <taxon>Archaea</taxon>
        <taxon>Thermoproteota</taxon>
        <taxon>Thermoprotei</taxon>
        <taxon>Thermoproteales</taxon>
        <taxon>Thermoproteaceae</taxon>
        <taxon>Thermocladium</taxon>
    </lineage>
</organism>
<dbReference type="NCBIfam" id="NF005056">
    <property type="entry name" value="PRK06463.1"/>
    <property type="match status" value="1"/>
</dbReference>
<reference evidence="3" key="1">
    <citation type="journal article" date="2014" name="Int. J. Syst. Evol. Microbiol.">
        <title>Complete genome sequence of Corynebacterium casei LMG S-19264T (=DSM 44701T), isolated from a smear-ripened cheese.</title>
        <authorList>
            <consortium name="US DOE Joint Genome Institute (JGI-PGF)"/>
            <person name="Walter F."/>
            <person name="Albersmeier A."/>
            <person name="Kalinowski J."/>
            <person name="Ruckert C."/>
        </authorList>
    </citation>
    <scope>NUCLEOTIDE SEQUENCE</scope>
    <source>
        <strain evidence="3">JCM 10088</strain>
    </source>
</reference>
<name>A0A830GX02_9CREN</name>
<dbReference type="GO" id="GO:0006633">
    <property type="term" value="P:fatty acid biosynthetic process"/>
    <property type="evidence" value="ECO:0007669"/>
    <property type="project" value="TreeGrafter"/>
</dbReference>
<protein>
    <submittedName>
        <fullName evidence="3">3-ketoacyl-ACP reductase</fullName>
    </submittedName>
</protein>
<dbReference type="Gene3D" id="3.40.50.720">
    <property type="entry name" value="NAD(P)-binding Rossmann-like Domain"/>
    <property type="match status" value="1"/>
</dbReference>
<dbReference type="CDD" id="cd05233">
    <property type="entry name" value="SDR_c"/>
    <property type="match status" value="1"/>
</dbReference>
<dbReference type="InterPro" id="IPR002347">
    <property type="entry name" value="SDR_fam"/>
</dbReference>
<comment type="caution">
    <text evidence="3">The sequence shown here is derived from an EMBL/GenBank/DDBJ whole genome shotgun (WGS) entry which is preliminary data.</text>
</comment>